<reference evidence="10" key="1">
    <citation type="submission" date="2020-05" db="EMBL/GenBank/DDBJ databases">
        <title>Phylogenomic resolution of chytrid fungi.</title>
        <authorList>
            <person name="Stajich J.E."/>
            <person name="Amses K."/>
            <person name="Simmons R."/>
            <person name="Seto K."/>
            <person name="Myers J."/>
            <person name="Bonds A."/>
            <person name="Quandt C.A."/>
            <person name="Barry K."/>
            <person name="Liu P."/>
            <person name="Grigoriev I."/>
            <person name="Longcore J.E."/>
            <person name="James T.Y."/>
        </authorList>
    </citation>
    <scope>NUCLEOTIDE SEQUENCE</scope>
    <source>
        <strain evidence="10">JEL0318</strain>
    </source>
</reference>
<accession>A0AAD5S7F7</accession>
<keyword evidence="11" id="KW-1185">Reference proteome</keyword>
<feature type="transmembrane region" description="Helical" evidence="8">
    <location>
        <begin position="9"/>
        <end position="29"/>
    </location>
</feature>
<keyword evidence="2" id="KW-0813">Transport</keyword>
<comment type="subcellular location">
    <subcellularLocation>
        <location evidence="1">Membrane</location>
        <topology evidence="1">Multi-pass membrane protein</topology>
    </subcellularLocation>
</comment>
<dbReference type="Proteomes" id="UP001212841">
    <property type="component" value="Unassembled WGS sequence"/>
</dbReference>
<dbReference type="Gene3D" id="3.40.50.300">
    <property type="entry name" value="P-loop containing nucleotide triphosphate hydrolases"/>
    <property type="match status" value="1"/>
</dbReference>
<dbReference type="PANTHER" id="PTHR24223:SF447">
    <property type="entry name" value="MULTIDRUG RESISTANCE-ASSOCIATED PROTEIN 5"/>
    <property type="match status" value="1"/>
</dbReference>
<keyword evidence="3 8" id="KW-0812">Transmembrane</keyword>
<dbReference type="GO" id="GO:0016020">
    <property type="term" value="C:membrane"/>
    <property type="evidence" value="ECO:0007669"/>
    <property type="project" value="UniProtKB-SubCell"/>
</dbReference>
<dbReference type="InterPro" id="IPR003439">
    <property type="entry name" value="ABC_transporter-like_ATP-bd"/>
</dbReference>
<keyword evidence="4" id="KW-0547">Nucleotide-binding</keyword>
<evidence type="ECO:0000256" key="5">
    <source>
        <dbReference type="ARBA" id="ARBA00022840"/>
    </source>
</evidence>
<keyword evidence="5" id="KW-0067">ATP-binding</keyword>
<gene>
    <name evidence="10" type="ORF">HK097_005690</name>
</gene>
<evidence type="ECO:0000256" key="1">
    <source>
        <dbReference type="ARBA" id="ARBA00004141"/>
    </source>
</evidence>
<evidence type="ECO:0000313" key="10">
    <source>
        <dbReference type="EMBL" id="KAJ3029954.1"/>
    </source>
</evidence>
<dbReference type="InterPro" id="IPR050173">
    <property type="entry name" value="ABC_transporter_C-like"/>
</dbReference>
<evidence type="ECO:0000256" key="4">
    <source>
        <dbReference type="ARBA" id="ARBA00022741"/>
    </source>
</evidence>
<dbReference type="PANTHER" id="PTHR24223">
    <property type="entry name" value="ATP-BINDING CASSETTE SUB-FAMILY C"/>
    <property type="match status" value="1"/>
</dbReference>
<dbReference type="Pfam" id="PF00005">
    <property type="entry name" value="ABC_tran"/>
    <property type="match status" value="1"/>
</dbReference>
<feature type="non-terminal residue" evidence="10">
    <location>
        <position position="338"/>
    </location>
</feature>
<evidence type="ECO:0000256" key="7">
    <source>
        <dbReference type="ARBA" id="ARBA00023136"/>
    </source>
</evidence>
<dbReference type="GO" id="GO:0042626">
    <property type="term" value="F:ATPase-coupled transmembrane transporter activity"/>
    <property type="evidence" value="ECO:0007669"/>
    <property type="project" value="TreeGrafter"/>
</dbReference>
<keyword evidence="6 8" id="KW-1133">Transmembrane helix</keyword>
<dbReference type="FunFam" id="3.40.50.300:FF:000163">
    <property type="entry name" value="Multidrug resistance-associated protein member 4"/>
    <property type="match status" value="1"/>
</dbReference>
<dbReference type="SMART" id="SM00382">
    <property type="entry name" value="AAA"/>
    <property type="match status" value="1"/>
</dbReference>
<organism evidence="10 11">
    <name type="scientific">Rhizophlyctis rosea</name>
    <dbReference type="NCBI Taxonomy" id="64517"/>
    <lineage>
        <taxon>Eukaryota</taxon>
        <taxon>Fungi</taxon>
        <taxon>Fungi incertae sedis</taxon>
        <taxon>Chytridiomycota</taxon>
        <taxon>Chytridiomycota incertae sedis</taxon>
        <taxon>Chytridiomycetes</taxon>
        <taxon>Rhizophlyctidales</taxon>
        <taxon>Rhizophlyctidaceae</taxon>
        <taxon>Rhizophlyctis</taxon>
    </lineage>
</organism>
<evidence type="ECO:0000259" key="9">
    <source>
        <dbReference type="PROSITE" id="PS50893"/>
    </source>
</evidence>
<dbReference type="EMBL" id="JADGJD010002669">
    <property type="protein sequence ID" value="KAJ3029954.1"/>
    <property type="molecule type" value="Genomic_DNA"/>
</dbReference>
<evidence type="ECO:0000313" key="11">
    <source>
        <dbReference type="Proteomes" id="UP001212841"/>
    </source>
</evidence>
<dbReference type="InterPro" id="IPR003593">
    <property type="entry name" value="AAA+_ATPase"/>
</dbReference>
<dbReference type="InterPro" id="IPR027417">
    <property type="entry name" value="P-loop_NTPase"/>
</dbReference>
<dbReference type="GO" id="GO:0005524">
    <property type="term" value="F:ATP binding"/>
    <property type="evidence" value="ECO:0007669"/>
    <property type="project" value="UniProtKB-KW"/>
</dbReference>
<keyword evidence="7 8" id="KW-0472">Membrane</keyword>
<dbReference type="AlphaFoldDB" id="A0AAD5S7F7"/>
<proteinExistence type="predicted"/>
<evidence type="ECO:0000256" key="8">
    <source>
        <dbReference type="SAM" id="Phobius"/>
    </source>
</evidence>
<dbReference type="CDD" id="cd03244">
    <property type="entry name" value="ABCC_MRP_domain2"/>
    <property type="match status" value="1"/>
</dbReference>
<dbReference type="GO" id="GO:0016887">
    <property type="term" value="F:ATP hydrolysis activity"/>
    <property type="evidence" value="ECO:0007669"/>
    <property type="project" value="InterPro"/>
</dbReference>
<protein>
    <recommendedName>
        <fullName evidence="9">ABC transporter domain-containing protein</fullName>
    </recommendedName>
</protein>
<dbReference type="SUPFAM" id="SSF52540">
    <property type="entry name" value="P-loop containing nucleoside triphosphate hydrolases"/>
    <property type="match status" value="1"/>
</dbReference>
<name>A0AAD5S7F7_9FUNG</name>
<comment type="caution">
    <text evidence="10">The sequence shown here is derived from an EMBL/GenBank/DDBJ whole genome shotgun (WGS) entry which is preliminary data.</text>
</comment>
<evidence type="ECO:0000256" key="6">
    <source>
        <dbReference type="ARBA" id="ARBA00022989"/>
    </source>
</evidence>
<evidence type="ECO:0000256" key="3">
    <source>
        <dbReference type="ARBA" id="ARBA00022692"/>
    </source>
</evidence>
<sequence length="338" mass="37061">MLVKTLQALYLDLLSSLFIFITALFVVAFDVSASHTGLAVSSSMQLLMFVQWLVRGLGDVREGVRSVERVVYFAGHVPRETKGSRGLVTPPPQWPEAGGIEFDSVVLRYHRYGVAVLKSVSFTINPGEKIGIVGRSGSGKTTLLVSLLRIAECSEGKITIDGVDISQIGLYELRSRVAIIPQEPVMLTGTIRSNLDPFGVAGDEELWRALKSVHLGGKVEEMPMRLDTGVSENGKAFTLAERQLFCIARAIIIKTKIIVFDEPAISADTETDSLIQSVIRENFSHCTILILASRFRSIMEADKIMVMESGRVVEFDSPAVLLSRPRSKFSLMVAQSGE</sequence>
<evidence type="ECO:0000256" key="2">
    <source>
        <dbReference type="ARBA" id="ARBA00022448"/>
    </source>
</evidence>
<feature type="domain" description="ABC transporter" evidence="9">
    <location>
        <begin position="100"/>
        <end position="334"/>
    </location>
</feature>
<dbReference type="PROSITE" id="PS50893">
    <property type="entry name" value="ABC_TRANSPORTER_2"/>
    <property type="match status" value="1"/>
</dbReference>